<dbReference type="EMBL" id="JAGISH010000008">
    <property type="protein sequence ID" value="MBP0483740.1"/>
    <property type="molecule type" value="Genomic_DNA"/>
</dbReference>
<dbReference type="Gene3D" id="3.40.30.10">
    <property type="entry name" value="Glutaredoxin"/>
    <property type="match status" value="1"/>
</dbReference>
<name>A0A940S4C9_9RHOB</name>
<dbReference type="Gene3D" id="1.20.1050.10">
    <property type="match status" value="1"/>
</dbReference>
<dbReference type="InterPro" id="IPR010987">
    <property type="entry name" value="Glutathione-S-Trfase_C-like"/>
</dbReference>
<dbReference type="PANTHER" id="PTHR44051">
    <property type="entry name" value="GLUTATHIONE S-TRANSFERASE-RELATED"/>
    <property type="match status" value="1"/>
</dbReference>
<dbReference type="Pfam" id="PF13409">
    <property type="entry name" value="GST_N_2"/>
    <property type="match status" value="1"/>
</dbReference>
<evidence type="ECO:0000313" key="4">
    <source>
        <dbReference type="Proteomes" id="UP000675940"/>
    </source>
</evidence>
<organism evidence="3 4">
    <name type="scientific">Sagittula salina</name>
    <dbReference type="NCBI Taxonomy" id="2820268"/>
    <lineage>
        <taxon>Bacteria</taxon>
        <taxon>Pseudomonadati</taxon>
        <taxon>Pseudomonadota</taxon>
        <taxon>Alphaproteobacteria</taxon>
        <taxon>Rhodobacterales</taxon>
        <taxon>Roseobacteraceae</taxon>
        <taxon>Sagittula</taxon>
    </lineage>
</organism>
<keyword evidence="4" id="KW-1185">Reference proteome</keyword>
<dbReference type="RefSeq" id="WP_209361688.1">
    <property type="nucleotide sequence ID" value="NZ_JAGISH010000008.1"/>
</dbReference>
<evidence type="ECO:0000313" key="3">
    <source>
        <dbReference type="EMBL" id="MBP0483740.1"/>
    </source>
</evidence>
<dbReference type="InterPro" id="IPR040079">
    <property type="entry name" value="Glutathione_S-Trfase"/>
</dbReference>
<accession>A0A940S4C9</accession>
<protein>
    <submittedName>
        <fullName evidence="3">Glutathione S-transferase family protein</fullName>
    </submittedName>
</protein>
<dbReference type="InterPro" id="IPR036282">
    <property type="entry name" value="Glutathione-S-Trfase_C_sf"/>
</dbReference>
<dbReference type="PANTHER" id="PTHR44051:SF8">
    <property type="entry name" value="GLUTATHIONE S-TRANSFERASE GSTA"/>
    <property type="match status" value="1"/>
</dbReference>
<dbReference type="Proteomes" id="UP000675940">
    <property type="component" value="Unassembled WGS sequence"/>
</dbReference>
<dbReference type="SUPFAM" id="SSF47616">
    <property type="entry name" value="GST C-terminal domain-like"/>
    <property type="match status" value="1"/>
</dbReference>
<dbReference type="InterPro" id="IPR004045">
    <property type="entry name" value="Glutathione_S-Trfase_N"/>
</dbReference>
<dbReference type="SFLD" id="SFLDS00019">
    <property type="entry name" value="Glutathione_Transferase_(cytos"/>
    <property type="match status" value="1"/>
</dbReference>
<dbReference type="SUPFAM" id="SSF52833">
    <property type="entry name" value="Thioredoxin-like"/>
    <property type="match status" value="1"/>
</dbReference>
<evidence type="ECO:0000259" key="1">
    <source>
        <dbReference type="PROSITE" id="PS50404"/>
    </source>
</evidence>
<dbReference type="AlphaFoldDB" id="A0A940S4C9"/>
<reference evidence="3" key="1">
    <citation type="submission" date="2021-03" db="EMBL/GenBank/DDBJ databases">
        <title>Sagittula salina sp. nov. strain M10.9X isolated from the marine waste.</title>
        <authorList>
            <person name="Satari L."/>
            <person name="Molina-Menor E."/>
            <person name="Vidal-Verdu A."/>
            <person name="Pascual J."/>
            <person name="Pereto J."/>
            <person name="Porcar M."/>
        </authorList>
    </citation>
    <scope>NUCLEOTIDE SEQUENCE</scope>
    <source>
        <strain evidence="3">M10.9X</strain>
    </source>
</reference>
<sequence length="194" mass="21671">MDYRLYGSARSRTFRVLWMLEELGVPYDHRPSAPRSDDIRAVNPTGKVPVLGVEGGLIRDSSAILTFLADRHGRFTAPAGSVERGQQDALTFRVLDELEAPLWFATRHTFVMPDPDRIPDVKAGCRADFARAVEALFEEVEGPFLMGEEMTVPDFILGHCGGWAHLANFPEPAPAFADYLDRLRERPAFQRALG</sequence>
<proteinExistence type="predicted"/>
<dbReference type="PROSITE" id="PS50404">
    <property type="entry name" value="GST_NTER"/>
    <property type="match status" value="1"/>
</dbReference>
<dbReference type="InterPro" id="IPR036249">
    <property type="entry name" value="Thioredoxin-like_sf"/>
</dbReference>
<feature type="domain" description="GST C-terminal" evidence="2">
    <location>
        <begin position="80"/>
        <end position="194"/>
    </location>
</feature>
<feature type="domain" description="GST N-terminal" evidence="1">
    <location>
        <begin position="1"/>
        <end position="76"/>
    </location>
</feature>
<dbReference type="CDD" id="cd03046">
    <property type="entry name" value="GST_N_GTT1_like"/>
    <property type="match status" value="1"/>
</dbReference>
<gene>
    <name evidence="3" type="ORF">J5474_14750</name>
</gene>
<comment type="caution">
    <text evidence="3">The sequence shown here is derived from an EMBL/GenBank/DDBJ whole genome shotgun (WGS) entry which is preliminary data.</text>
</comment>
<evidence type="ECO:0000259" key="2">
    <source>
        <dbReference type="PROSITE" id="PS50405"/>
    </source>
</evidence>
<dbReference type="PROSITE" id="PS50405">
    <property type="entry name" value="GST_CTER"/>
    <property type="match status" value="1"/>
</dbReference>